<reference evidence="1" key="1">
    <citation type="submission" date="2019-03" db="EMBL/GenBank/DDBJ databases">
        <title>Single cell metagenomics reveals metabolic interactions within the superorganism composed of flagellate Streblomastix strix and complex community of Bacteroidetes bacteria on its surface.</title>
        <authorList>
            <person name="Treitli S.C."/>
            <person name="Kolisko M."/>
            <person name="Husnik F."/>
            <person name="Keeling P."/>
            <person name="Hampl V."/>
        </authorList>
    </citation>
    <scope>NUCLEOTIDE SEQUENCE</scope>
    <source>
        <strain evidence="1">STM</strain>
    </source>
</reference>
<organism evidence="1">
    <name type="scientific">termite gut metagenome</name>
    <dbReference type="NCBI Taxonomy" id="433724"/>
    <lineage>
        <taxon>unclassified sequences</taxon>
        <taxon>metagenomes</taxon>
        <taxon>organismal metagenomes</taxon>
    </lineage>
</organism>
<name>A0A5J4QDG4_9ZZZZ</name>
<gene>
    <name evidence="1" type="ORF">EZS27_031041</name>
</gene>
<sequence length="72" mass="8552">MNELLKYGDDDLIKKFETKEEQEICRSFFSWNNNGSHDGAIGDDLYIEHPDKPIENYKKVFKDKYVIKISLH</sequence>
<protein>
    <submittedName>
        <fullName evidence="1">Uncharacterized protein</fullName>
    </submittedName>
</protein>
<accession>A0A5J4QDG4</accession>
<comment type="caution">
    <text evidence="1">The sequence shown here is derived from an EMBL/GenBank/DDBJ whole genome shotgun (WGS) entry which is preliminary data.</text>
</comment>
<dbReference type="AlphaFoldDB" id="A0A5J4QDG4"/>
<dbReference type="EMBL" id="SNRY01004019">
    <property type="protein sequence ID" value="KAA6319014.1"/>
    <property type="molecule type" value="Genomic_DNA"/>
</dbReference>
<proteinExistence type="predicted"/>
<evidence type="ECO:0000313" key="1">
    <source>
        <dbReference type="EMBL" id="KAA6319014.1"/>
    </source>
</evidence>